<feature type="region of interest" description="Disordered" evidence="1">
    <location>
        <begin position="71"/>
        <end position="109"/>
    </location>
</feature>
<dbReference type="AlphaFoldDB" id="A0A9W9ZYH1"/>
<evidence type="ECO:0000256" key="2">
    <source>
        <dbReference type="SAM" id="Phobius"/>
    </source>
</evidence>
<keyword evidence="4" id="KW-1185">Reference proteome</keyword>
<feature type="compositionally biased region" description="Basic and acidic residues" evidence="1">
    <location>
        <begin position="91"/>
        <end position="102"/>
    </location>
</feature>
<feature type="transmembrane region" description="Helical" evidence="2">
    <location>
        <begin position="38"/>
        <end position="62"/>
    </location>
</feature>
<evidence type="ECO:0000256" key="1">
    <source>
        <dbReference type="SAM" id="MobiDB-lite"/>
    </source>
</evidence>
<dbReference type="EMBL" id="MU825419">
    <property type="protein sequence ID" value="KAJ7390183.1"/>
    <property type="molecule type" value="Genomic_DNA"/>
</dbReference>
<proteinExistence type="predicted"/>
<keyword evidence="2" id="KW-0472">Membrane</keyword>
<evidence type="ECO:0000313" key="4">
    <source>
        <dbReference type="Proteomes" id="UP001163046"/>
    </source>
</evidence>
<evidence type="ECO:0000313" key="3">
    <source>
        <dbReference type="EMBL" id="KAJ7390183.1"/>
    </source>
</evidence>
<reference evidence="3" key="1">
    <citation type="submission" date="2023-01" db="EMBL/GenBank/DDBJ databases">
        <title>Genome assembly of the deep-sea coral Lophelia pertusa.</title>
        <authorList>
            <person name="Herrera S."/>
            <person name="Cordes E."/>
        </authorList>
    </citation>
    <scope>NUCLEOTIDE SEQUENCE</scope>
    <source>
        <strain evidence="3">USNM1676648</strain>
        <tissue evidence="3">Polyp</tissue>
    </source>
</reference>
<dbReference type="Proteomes" id="UP001163046">
    <property type="component" value="Unassembled WGS sequence"/>
</dbReference>
<dbReference type="OrthoDB" id="5985333at2759"/>
<evidence type="ECO:0008006" key="5">
    <source>
        <dbReference type="Google" id="ProtNLM"/>
    </source>
</evidence>
<keyword evidence="2" id="KW-0812">Transmembrane</keyword>
<keyword evidence="2" id="KW-1133">Transmembrane helix</keyword>
<accession>A0A9W9ZYH1</accession>
<sequence length="165" mass="19243">MTTISWKYTRLLKSFSNQNSMAVMTQALEPSILKAVCLVTRCTACFGLFMISLAVGLVWQYFPRAKKEHELQTRAGEQQDVNMSKPSTTKTHNEVEDQDHNRRVSSNCSEHTERLVAAQSAELLAIEDEFKAFRKSWEKNFRSLQERHKKEQERLFELDNFGYEM</sequence>
<comment type="caution">
    <text evidence="3">The sequence shown here is derived from an EMBL/GenBank/DDBJ whole genome shotgun (WGS) entry which is preliminary data.</text>
</comment>
<protein>
    <recommendedName>
        <fullName evidence="5">Transmembrane protein</fullName>
    </recommendedName>
</protein>
<name>A0A9W9ZYH1_9CNID</name>
<feature type="compositionally biased region" description="Polar residues" evidence="1">
    <location>
        <begin position="75"/>
        <end position="90"/>
    </location>
</feature>
<gene>
    <name evidence="3" type="ORF">OS493_026690</name>
</gene>
<organism evidence="3 4">
    <name type="scientific">Desmophyllum pertusum</name>
    <dbReference type="NCBI Taxonomy" id="174260"/>
    <lineage>
        <taxon>Eukaryota</taxon>
        <taxon>Metazoa</taxon>
        <taxon>Cnidaria</taxon>
        <taxon>Anthozoa</taxon>
        <taxon>Hexacorallia</taxon>
        <taxon>Scleractinia</taxon>
        <taxon>Caryophylliina</taxon>
        <taxon>Caryophylliidae</taxon>
        <taxon>Desmophyllum</taxon>
    </lineage>
</organism>